<dbReference type="Pfam" id="PF02263">
    <property type="entry name" value="GBP"/>
    <property type="match status" value="1"/>
</dbReference>
<evidence type="ECO:0000259" key="3">
    <source>
        <dbReference type="PROSITE" id="PS50089"/>
    </source>
</evidence>
<dbReference type="CDD" id="cd00198">
    <property type="entry name" value="vWFA"/>
    <property type="match status" value="1"/>
</dbReference>
<dbReference type="SMART" id="SM00327">
    <property type="entry name" value="VWA"/>
    <property type="match status" value="1"/>
</dbReference>
<feature type="region of interest" description="Disordered" evidence="2">
    <location>
        <begin position="112"/>
        <end position="169"/>
    </location>
</feature>
<dbReference type="PANTHER" id="PTHR22796:SF1">
    <property type="entry name" value="VWFA DOMAIN-CONTAINING PROTEIN"/>
    <property type="match status" value="1"/>
</dbReference>
<keyword evidence="6" id="KW-1185">Reference proteome</keyword>
<evidence type="ECO:0000256" key="2">
    <source>
        <dbReference type="SAM" id="MobiDB-lite"/>
    </source>
</evidence>
<dbReference type="InterPro" id="IPR036465">
    <property type="entry name" value="vWFA_dom_sf"/>
</dbReference>
<accession>A0ABP0RG54</accession>
<feature type="compositionally biased region" description="Basic and acidic residues" evidence="2">
    <location>
        <begin position="76"/>
        <end position="86"/>
    </location>
</feature>
<dbReference type="SUPFAM" id="SSF52540">
    <property type="entry name" value="P-loop containing nucleoside triphosphate hydrolases"/>
    <property type="match status" value="1"/>
</dbReference>
<dbReference type="SUPFAM" id="SSF53300">
    <property type="entry name" value="vWA-like"/>
    <property type="match status" value="1"/>
</dbReference>
<reference evidence="5 6" key="1">
    <citation type="submission" date="2024-02" db="EMBL/GenBank/DDBJ databases">
        <authorList>
            <person name="Chen Y."/>
            <person name="Shah S."/>
            <person name="Dougan E. K."/>
            <person name="Thang M."/>
            <person name="Chan C."/>
        </authorList>
    </citation>
    <scope>NUCLEOTIDE SEQUENCE [LARGE SCALE GENOMIC DNA]</scope>
</reference>
<dbReference type="InterPro" id="IPR027417">
    <property type="entry name" value="P-loop_NTPase"/>
</dbReference>
<gene>
    <name evidence="5" type="ORF">SCF082_LOCUS46646</name>
</gene>
<evidence type="ECO:0000313" key="5">
    <source>
        <dbReference type="EMBL" id="CAK9099588.1"/>
    </source>
</evidence>
<comment type="caution">
    <text evidence="5">The sequence shown here is derived from an EMBL/GenBank/DDBJ whole genome shotgun (WGS) entry which is preliminary data.</text>
</comment>
<dbReference type="Gene3D" id="3.40.50.300">
    <property type="entry name" value="P-loop containing nucleotide triphosphate hydrolases"/>
    <property type="match status" value="1"/>
</dbReference>
<evidence type="ECO:0000256" key="1">
    <source>
        <dbReference type="PROSITE-ProRule" id="PRU00175"/>
    </source>
</evidence>
<dbReference type="InterPro" id="IPR001841">
    <property type="entry name" value="Znf_RING"/>
</dbReference>
<dbReference type="SUPFAM" id="SSF57850">
    <property type="entry name" value="RING/U-box"/>
    <property type="match status" value="1"/>
</dbReference>
<sequence length="2436" mass="271471">MEESVQQFLQEAGLQEFAGALEGLGVQCIKDLEELEAEEGCGTMLQGPKGDIPRPGERQDFQEIGMKKLQKRRLERHLGERLERAPKRPRGAAAEPVAQVAQVAQVATPAVNTSAEFKGEEAARSDASSFPSTEMPPPSCPSHSENEMKSEVKEQTEVPSRPDDDGEWEMLGEDDLMQHVNSLGQEAPEAVMDIDHFPLASCNREATGAQLIGLQTDLQDDMHVAKLVTNIEEVVALCNIVRPKSASMVPKLKVNFQKLSEPSASFQVVALLGEQPDIRKFLDSLQVPQPTVDILKKEAPGLYALVHQQRLYLILWPASGGFRDHAQRRQLISFIHYVLLLASEVIWLVQQGDVDGVQSVGGSLRAADTSRNMDIQISMKSASEDDCTLGSPFQASLKWDFAAVKVFSGKQRASLGMMKVQPAGRYKQKDIQQETILNFFRNIKDTHVVHFDPALKLEDAAEFVKTVAPDKFKEIQERHIQAQNDALQQALAKENAIEESAQREREQVFRKLKGAIWDEFLQHHPREFFALNACDTECVLCSQELGKMPCACLPCSPSHIFHRDCLKQCLKSRASPGQCPSCPLCRCEFPNRPVQDLLVDLTDKDAAHELARQLPTQVDHVLVGKWNATSQRWWRGLNYFVIMEDGRRDLLIKVSVDKIADGPDGVLHRGSGPGAGYWYAILKYPSNGQIFGTVRLRELGNDEVDIWHRPRGERIWGDPCKAAKDVALASRADTCSLGGAIKQAKLRLTNLSSMYMFAMVARSKKWFEAKGLPLADTMRQMLIESVQDPNAFNHWHRKLAPEQGFFERLRNYGSGDAGNVESVKKLMQDEYRRGILHEPNYTKTLQTYREQLLAKMDEALRQMSDQMFSRLKQHVISQKKAELQKDRADNEVELERHVRNDLSRAMQSLAPPNAMSIMLTRMVSRFSGNYRLHYEKEVEGCPKLFCKLEHLKVEKQLFEQVLAGEGDHLQVELEASGPEFALDVQDPDDVHLLGSLSKERVFWISSHEIPDGGKGVKFHCSARSQPTKELLNIKRPTSSVAFNETLRMLALYNQASKVVAVYVWDEAFTRHTDYCAPINLEAYVQDADLLQMHFLPASKQLCFVLRNNMVKVYELVAKTMRPRGFQIAPHAKTFVDSTGTALVVLRQESSKWMVDVILVADGRQVKTLALPLALQDEVPVVDILRLYGVDFLVALDSATKTLHGWRLHLQTAEQVCSMEQVGEKAVETTKCQSAGMACFDILYQVLAKFTNHPALGADLAQQMTRLIVVGPAMSSNPGPVVERYVADIIRRLRQDTQKPSLDGFNLDVSYWPVSSNEDAGDVVSNLQSSEMTMAQLLRKLICLVPLQIARAENESFVILKDGMREDVSDFSNLSELAEFISFGLYELVLESNENPVVVISSMGKQSTGKSYMLNHLAGTSFDTSGGRCTDGVWMTVREHSDITYVMLDFEGLGSFERSAQEDMLLSVFNAAISHVSLFRTENRLDCDTASIFSRMQQGAKLIQGDEELFNGFFQIVVKDVVSDAKEVAQEFRQKIQHIIARDKEDNFFLRLYKGRVGILPFPALGRAEFYREFNSLTSKVRAAQAEKRCFESGRQYLRNTKLLMAKIAMKDWTPTDQNKIKMLLASLQECLATAVMAGCMAVTEDGPVPLLHLRSNKTFLDKGSEGDEPEMNSILAAVPDEGLQLALVQEQDGALDVEVSCEIMASLLSKLKAAVNCSTATDWTPVLQALAQRRQKRIVAWLEANVEHVAGEGDAQRLLMVAKTVLARLLQKLRLCGQDCGMCRLPCTLPVDHSSSSHDCGTDHKCHAFCHYCASDGVAAACVQPAGHSAEHDCGDAAHTCGAECSLSNLGNCGGRCVLKPGHSEEQHLCGSKRHHCGKPCALSTCQHSCVLPHDLMHDRCECHIIVCPNKCTFPNCTFMCSEQDHFHTEGHSGDGCMCDQPHQCPHECEAPGICEIYSELVVKKQKFTGKHDTFDYDAIETEQNGVRKGCCKVVPPKSRQHEGEHIHSSTENLVHYCDVKCPTCGYYCTLPWEHSGEHDTRHGNMRRTYFVSDEDVFTLGSRKYAPAESGVAEMCNMYCHRAGRGHTHVKLCADYSSGQGGQCCISAMPGRRHSMRQYKPNPEIPKDEFTHEAFWESTGFKDPCSNEDKEVFGKCNHFCPHASHMKDGELPSFCTLPLWHAALSDQEGKEYVRQHGGIVSPDGHHFSCSHRTSLPVHTIFLIDKSGSMSYNDVVPETRPWRDSHPNRLGCALAAIQSFVEKRQHSSPDDKISLLAFDTDALNGPSMVSISDFDTCHQWLSNLEANYQTSFANAMAATIPLVQQTPNSHRSMVMFLSDGWDHFPAQALQRVFAAVARSTPGKALRLHTVQFPAQHGSDADVLAQMAQAARNHAAFDDEFAQASSSMQSVDNISLQETFMGIAESLSSAAGGLITAS</sequence>
<dbReference type="CDD" id="cd16448">
    <property type="entry name" value="RING-H2"/>
    <property type="match status" value="1"/>
</dbReference>
<feature type="domain" description="VWFA" evidence="4">
    <location>
        <begin position="2218"/>
        <end position="2425"/>
    </location>
</feature>
<dbReference type="PROSITE" id="PS50089">
    <property type="entry name" value="ZF_RING_2"/>
    <property type="match status" value="1"/>
</dbReference>
<proteinExistence type="predicted"/>
<dbReference type="InterPro" id="IPR015894">
    <property type="entry name" value="Guanylate-bd_N"/>
</dbReference>
<evidence type="ECO:0000313" key="6">
    <source>
        <dbReference type="Proteomes" id="UP001642464"/>
    </source>
</evidence>
<protein>
    <submittedName>
        <fullName evidence="5">Protein SEY1 homolog 1</fullName>
    </submittedName>
</protein>
<keyword evidence="1" id="KW-0862">Zinc</keyword>
<dbReference type="EMBL" id="CAXAMM010041474">
    <property type="protein sequence ID" value="CAK9099588.1"/>
    <property type="molecule type" value="Genomic_DNA"/>
</dbReference>
<name>A0ABP0RG54_9DINO</name>
<evidence type="ECO:0000259" key="4">
    <source>
        <dbReference type="PROSITE" id="PS50234"/>
    </source>
</evidence>
<feature type="region of interest" description="Disordered" evidence="2">
    <location>
        <begin position="66"/>
        <end position="96"/>
    </location>
</feature>
<dbReference type="Proteomes" id="UP001642464">
    <property type="component" value="Unassembled WGS sequence"/>
</dbReference>
<keyword evidence="1" id="KW-0863">Zinc-finger</keyword>
<organism evidence="5 6">
    <name type="scientific">Durusdinium trenchii</name>
    <dbReference type="NCBI Taxonomy" id="1381693"/>
    <lineage>
        <taxon>Eukaryota</taxon>
        <taxon>Sar</taxon>
        <taxon>Alveolata</taxon>
        <taxon>Dinophyceae</taxon>
        <taxon>Suessiales</taxon>
        <taxon>Symbiodiniaceae</taxon>
        <taxon>Durusdinium</taxon>
    </lineage>
</organism>
<keyword evidence="1" id="KW-0479">Metal-binding</keyword>
<dbReference type="InterPro" id="IPR002035">
    <property type="entry name" value="VWF_A"/>
</dbReference>
<dbReference type="Gene3D" id="3.40.50.410">
    <property type="entry name" value="von Willebrand factor, type A domain"/>
    <property type="match status" value="1"/>
</dbReference>
<dbReference type="PROSITE" id="PS50234">
    <property type="entry name" value="VWFA"/>
    <property type="match status" value="1"/>
</dbReference>
<dbReference type="Pfam" id="PF13519">
    <property type="entry name" value="VWA_2"/>
    <property type="match status" value="1"/>
</dbReference>
<feature type="domain" description="RING-type" evidence="3">
    <location>
        <begin position="538"/>
        <end position="586"/>
    </location>
</feature>
<dbReference type="PANTHER" id="PTHR22796">
    <property type="entry name" value="URG4-RELATED"/>
    <property type="match status" value="1"/>
</dbReference>
<feature type="compositionally biased region" description="Basic and acidic residues" evidence="2">
    <location>
        <begin position="144"/>
        <end position="163"/>
    </location>
</feature>